<organism evidence="2 3">
    <name type="scientific">Lutibacter oricola</name>
    <dbReference type="NCBI Taxonomy" id="762486"/>
    <lineage>
        <taxon>Bacteria</taxon>
        <taxon>Pseudomonadati</taxon>
        <taxon>Bacteroidota</taxon>
        <taxon>Flavobacteriia</taxon>
        <taxon>Flavobacteriales</taxon>
        <taxon>Flavobacteriaceae</taxon>
        <taxon>Lutibacter</taxon>
    </lineage>
</organism>
<accession>A0A1H2SS83</accession>
<dbReference type="PROSITE" id="PS51257">
    <property type="entry name" value="PROKAR_LIPOPROTEIN"/>
    <property type="match status" value="1"/>
</dbReference>
<dbReference type="PANTHER" id="PTHR33886:SF8">
    <property type="entry name" value="UNSATURATED RHAMNOGALACTURONAN HYDROLASE (EUROFUNG)"/>
    <property type="match status" value="1"/>
</dbReference>
<dbReference type="Pfam" id="PF07470">
    <property type="entry name" value="Glyco_hydro_88"/>
    <property type="match status" value="1"/>
</dbReference>
<evidence type="ECO:0000313" key="2">
    <source>
        <dbReference type="EMBL" id="SDW34387.1"/>
    </source>
</evidence>
<evidence type="ECO:0000313" key="3">
    <source>
        <dbReference type="Proteomes" id="UP000199595"/>
    </source>
</evidence>
<proteinExistence type="predicted"/>
<dbReference type="Proteomes" id="UP000199595">
    <property type="component" value="Unassembled WGS sequence"/>
</dbReference>
<dbReference type="InterPro" id="IPR036278">
    <property type="entry name" value="Sialidase_sf"/>
</dbReference>
<dbReference type="EMBL" id="FNNJ01000001">
    <property type="protein sequence ID" value="SDW34387.1"/>
    <property type="molecule type" value="Genomic_DNA"/>
</dbReference>
<dbReference type="Gene3D" id="1.50.10.10">
    <property type="match status" value="1"/>
</dbReference>
<dbReference type="STRING" id="762486.SAMN05444411_101522"/>
<name>A0A1H2SS83_9FLAO</name>
<dbReference type="InterPro" id="IPR010905">
    <property type="entry name" value="Glyco_hydro_88"/>
</dbReference>
<gene>
    <name evidence="2" type="ORF">SAMN05444411_101522</name>
</gene>
<dbReference type="InterPro" id="IPR008928">
    <property type="entry name" value="6-hairpin_glycosidase_sf"/>
</dbReference>
<keyword evidence="3" id="KW-1185">Reference proteome</keyword>
<dbReference type="OrthoDB" id="258246at2"/>
<dbReference type="PANTHER" id="PTHR33886">
    <property type="entry name" value="UNSATURATED RHAMNOGALACTURONAN HYDROLASE (EUROFUNG)"/>
    <property type="match status" value="1"/>
</dbReference>
<reference evidence="2 3" key="1">
    <citation type="submission" date="2016-10" db="EMBL/GenBank/DDBJ databases">
        <authorList>
            <person name="de Groot N.N."/>
        </authorList>
    </citation>
    <scope>NUCLEOTIDE SEQUENCE [LARGE SCALE GENOMIC DNA]</scope>
    <source>
        <strain evidence="2 3">DSM 24956</strain>
    </source>
</reference>
<dbReference type="RefSeq" id="WP_090119398.1">
    <property type="nucleotide sequence ID" value="NZ_FNNJ01000001.1"/>
</dbReference>
<dbReference type="GO" id="GO:0016787">
    <property type="term" value="F:hydrolase activity"/>
    <property type="evidence" value="ECO:0007669"/>
    <property type="project" value="UniProtKB-KW"/>
</dbReference>
<dbReference type="SUPFAM" id="SSF50939">
    <property type="entry name" value="Sialidases"/>
    <property type="match status" value="1"/>
</dbReference>
<sequence>MKSKFFKIIFSISLVLLVIGCENSIQKPSKSEVKAITKKVADWQIKTFEDQGKYRALPLPENQKKWHHRNRYHDAEWMGAALYAGMYEFSTITADPTYSKWLYGIGQKNNWKLYKRMHHADDHAVGQMYLNMQKMFGNHRLIKPLRNQFDSILNSDERDKWHWHWADALFMAPPVWARLAKTTKQQKYLEYMDEQYHKTYDALWDKEEHLFYRDKKYLDQKEENGKGIFWSRGNGWVFGGLALMIPDFPNDWDGKQFYVETFQQMAETLKNTQRKDGTWSSGILGGEKAYPTKEISGSAFFVFGLAWGINNGILNAEVYEPTLIKGWKALTECVTEDGLVGYIQPVGAAPGNSFPNYTELYGVGAFLAAGAEMYKYVEKIEDANSTKKEVSEFTTFMNDGGWCWYQDPRAIINNGKLVIGGLSGQSGDVKVSVYDLETNTNKGTVVLDKNFQADDHDVPALYARPDGSILSVWAKHGNEKIHHYNISSPSNYLEWNNKSEFKYDYNDNRGVTYMNLYYLENENNLYNFYRDGETYNPSFITSKDHGTTWGNRTHFIADDVEGRQRPYARYFQKDNNTVGVSFTDGHPRQYGNSLYYAEYRNGAFYNVDGSKIKDLKEPLRTPEAEKIYIGSETKVKPKGFESVPNSAWTCAMGKDSENNPHIGYSLYLSNNDHRYRIAAWDGKKWIDKEIAYAGTCLYTMESSYTGLMAFDPEDPTQVYISTDVNPSTGEKMNNIHEIYSAKIGLNDDISTIKWKAITSNSEYRNIRPIVVAGEGHKALIWLNGPWNSFVNYKADVKGIILSSKK</sequence>
<dbReference type="InterPro" id="IPR052043">
    <property type="entry name" value="PolySaccharide_Degr_Enz"/>
</dbReference>
<dbReference type="GO" id="GO:0005975">
    <property type="term" value="P:carbohydrate metabolic process"/>
    <property type="evidence" value="ECO:0007669"/>
    <property type="project" value="InterPro"/>
</dbReference>
<protein>
    <submittedName>
        <fullName evidence="2">Rhamnogalacturonyl hydrolase YesR</fullName>
    </submittedName>
</protein>
<dbReference type="AlphaFoldDB" id="A0A1H2SS83"/>
<evidence type="ECO:0000256" key="1">
    <source>
        <dbReference type="ARBA" id="ARBA00022801"/>
    </source>
</evidence>
<dbReference type="SUPFAM" id="SSF48208">
    <property type="entry name" value="Six-hairpin glycosidases"/>
    <property type="match status" value="1"/>
</dbReference>
<keyword evidence="1 2" id="KW-0378">Hydrolase</keyword>
<dbReference type="InterPro" id="IPR012341">
    <property type="entry name" value="6hp_glycosidase-like_sf"/>
</dbReference>